<keyword evidence="4 16" id="KW-0418">Kinase</keyword>
<evidence type="ECO:0000256" key="7">
    <source>
        <dbReference type="ARBA" id="ARBA00043951"/>
    </source>
</evidence>
<keyword evidence="3" id="KW-0547">Nucleotide-binding</keyword>
<dbReference type="GO" id="GO:0008673">
    <property type="term" value="F:2-dehydro-3-deoxygluconokinase activity"/>
    <property type="evidence" value="ECO:0007669"/>
    <property type="project" value="UniProtKB-EC"/>
</dbReference>
<evidence type="ECO:0000256" key="11">
    <source>
        <dbReference type="ARBA" id="ARBA00066369"/>
    </source>
</evidence>
<comment type="caution">
    <text evidence="16">The sequence shown here is derived from an EMBL/GenBank/DDBJ whole genome shotgun (WGS) entry which is preliminary data.</text>
</comment>
<dbReference type="GO" id="GO:0042840">
    <property type="term" value="P:D-glucuronate catabolic process"/>
    <property type="evidence" value="ECO:0007669"/>
    <property type="project" value="TreeGrafter"/>
</dbReference>
<dbReference type="PROSITE" id="PS00584">
    <property type="entry name" value="PFKB_KINASES_2"/>
    <property type="match status" value="1"/>
</dbReference>
<dbReference type="Gene3D" id="3.40.1190.20">
    <property type="match status" value="1"/>
</dbReference>
<dbReference type="GO" id="GO:0019698">
    <property type="term" value="P:D-galacturonate catabolic process"/>
    <property type="evidence" value="ECO:0007669"/>
    <property type="project" value="TreeGrafter"/>
</dbReference>
<keyword evidence="17" id="KW-1185">Reference proteome</keyword>
<comment type="function">
    <text evidence="10">Catalyzes the phosphorylation of 2-keto-3-deoxygluconate (KDG) to produce 2-keto-3-deoxy-6-phosphogluconate (KDPG).</text>
</comment>
<dbReference type="InterPro" id="IPR011611">
    <property type="entry name" value="PfkB_dom"/>
</dbReference>
<accession>A0A9X1Z572</accession>
<evidence type="ECO:0000256" key="4">
    <source>
        <dbReference type="ARBA" id="ARBA00022777"/>
    </source>
</evidence>
<evidence type="ECO:0000256" key="1">
    <source>
        <dbReference type="ARBA" id="ARBA00010688"/>
    </source>
</evidence>
<dbReference type="GO" id="GO:0006974">
    <property type="term" value="P:DNA damage response"/>
    <property type="evidence" value="ECO:0007669"/>
    <property type="project" value="TreeGrafter"/>
</dbReference>
<keyword evidence="5" id="KW-0067">ATP-binding</keyword>
<evidence type="ECO:0000313" key="16">
    <source>
        <dbReference type="EMBL" id="MCL1105750.1"/>
    </source>
</evidence>
<evidence type="ECO:0000256" key="9">
    <source>
        <dbReference type="ARBA" id="ARBA00050729"/>
    </source>
</evidence>
<organism evidence="16 17">
    <name type="scientific">Shewanella algicola</name>
    <dbReference type="NCBI Taxonomy" id="640633"/>
    <lineage>
        <taxon>Bacteria</taxon>
        <taxon>Pseudomonadati</taxon>
        <taxon>Pseudomonadota</taxon>
        <taxon>Gammaproteobacteria</taxon>
        <taxon>Alteromonadales</taxon>
        <taxon>Shewanellaceae</taxon>
        <taxon>Shewanella</taxon>
    </lineage>
</organism>
<protein>
    <recommendedName>
        <fullName evidence="12">2-dehydro-3-deoxygluconokinase</fullName>
        <ecNumber evidence="11">2.7.1.45</ecNumber>
    </recommendedName>
    <alternativeName>
        <fullName evidence="13">2-keto-3-deoxygluconokinase</fullName>
    </alternativeName>
    <alternativeName>
        <fullName evidence="14">3-deoxy-2-oxo-D-gluconate kinase</fullName>
    </alternativeName>
    <alternativeName>
        <fullName evidence="8">KDG kinase</fullName>
    </alternativeName>
</protein>
<comment type="pathway">
    <text evidence="7">Carbohydrate acid metabolism; 2-dehydro-3-deoxy-D-gluconate degradation; D-glyceraldehyde 3-phosphate and pyruvate from 2-dehydro-3-deoxy-D-gluconate: step 1/2.</text>
</comment>
<dbReference type="PANTHER" id="PTHR43085">
    <property type="entry name" value="HEXOKINASE FAMILY MEMBER"/>
    <property type="match status" value="1"/>
</dbReference>
<dbReference type="FunFam" id="3.40.1190.20:FF:000011">
    <property type="entry name" value="2-dehydro-3-deoxygluconokinase, putative"/>
    <property type="match status" value="1"/>
</dbReference>
<keyword evidence="6" id="KW-0119">Carbohydrate metabolism</keyword>
<dbReference type="SUPFAM" id="SSF53613">
    <property type="entry name" value="Ribokinase-like"/>
    <property type="match status" value="1"/>
</dbReference>
<name>A0A9X1Z572_9GAMM</name>
<comment type="similarity">
    <text evidence="1">Belongs to the carbohydrate kinase PfkB family.</text>
</comment>
<dbReference type="InterPro" id="IPR050306">
    <property type="entry name" value="PfkB_Carbo_kinase"/>
</dbReference>
<evidence type="ECO:0000256" key="12">
    <source>
        <dbReference type="ARBA" id="ARBA00067931"/>
    </source>
</evidence>
<dbReference type="EC" id="2.7.1.45" evidence="11"/>
<evidence type="ECO:0000313" key="17">
    <source>
        <dbReference type="Proteomes" id="UP001139408"/>
    </source>
</evidence>
<evidence type="ECO:0000256" key="2">
    <source>
        <dbReference type="ARBA" id="ARBA00022679"/>
    </source>
</evidence>
<dbReference type="InterPro" id="IPR002173">
    <property type="entry name" value="Carboh/pur_kinase_PfkB_CS"/>
</dbReference>
<dbReference type="AlphaFoldDB" id="A0A9X1Z572"/>
<dbReference type="PANTHER" id="PTHR43085:SF15">
    <property type="entry name" value="2-DEHYDRO-3-DEOXYGLUCONOKINASE"/>
    <property type="match status" value="1"/>
</dbReference>
<proteinExistence type="inferred from homology"/>
<comment type="catalytic activity">
    <reaction evidence="9">
        <text>2-dehydro-3-deoxy-D-gluconate + ATP = 2-dehydro-3-deoxy-6-phospho-D-gluconate + ADP + H(+)</text>
        <dbReference type="Rhea" id="RHEA:14797"/>
        <dbReference type="ChEBI" id="CHEBI:15378"/>
        <dbReference type="ChEBI" id="CHEBI:30616"/>
        <dbReference type="ChEBI" id="CHEBI:57569"/>
        <dbReference type="ChEBI" id="CHEBI:57990"/>
        <dbReference type="ChEBI" id="CHEBI:456216"/>
        <dbReference type="EC" id="2.7.1.45"/>
    </reaction>
</comment>
<evidence type="ECO:0000256" key="3">
    <source>
        <dbReference type="ARBA" id="ARBA00022741"/>
    </source>
</evidence>
<evidence type="ECO:0000256" key="5">
    <source>
        <dbReference type="ARBA" id="ARBA00022840"/>
    </source>
</evidence>
<evidence type="ECO:0000256" key="10">
    <source>
        <dbReference type="ARBA" id="ARBA00054997"/>
    </source>
</evidence>
<evidence type="ECO:0000256" key="14">
    <source>
        <dbReference type="ARBA" id="ARBA00080545"/>
    </source>
</evidence>
<keyword evidence="2" id="KW-0808">Transferase</keyword>
<dbReference type="RefSeq" id="WP_188925334.1">
    <property type="nucleotide sequence ID" value="NZ_BMQI01000023.1"/>
</dbReference>
<evidence type="ECO:0000256" key="13">
    <source>
        <dbReference type="ARBA" id="ARBA00075711"/>
    </source>
</evidence>
<dbReference type="CDD" id="cd01166">
    <property type="entry name" value="KdgK"/>
    <property type="match status" value="1"/>
</dbReference>
<feature type="domain" description="Carbohydrate kinase PfkB" evidence="15">
    <location>
        <begin position="8"/>
        <end position="301"/>
    </location>
</feature>
<dbReference type="GO" id="GO:0005829">
    <property type="term" value="C:cytosol"/>
    <property type="evidence" value="ECO:0007669"/>
    <property type="project" value="TreeGrafter"/>
</dbReference>
<sequence length="310" mass="34134">MKPLKMAIIGECMVELQKKMSGLKQSFGGDTLNTALYLSRLTHNTNITTSYVTALGRDPFSEQMLAAWQAERIDTSLVLQLDHKMPGLYYIETDNTGERSFHYWRNDSAAKYLFDQPQSAALCEHLLSYDYLLITGITLAILTDSGRATLFSLLSEFKCRGGKVIFDNNYRPRLWPNPQQTMDEYAKALALTDIAILTFDDEMQLYGDTEVQQCITRTQATGVKELIIKRGAEDCIVIDNDETSYVAATSVSNIIDTTAAGDSFNAGFLAKRLHGGTAAQAAAAGHCMASTVIQYPGAIIPAVAMPDIQL</sequence>
<gene>
    <name evidence="16" type="ORF">L2749_10820</name>
</gene>
<dbReference type="InterPro" id="IPR029056">
    <property type="entry name" value="Ribokinase-like"/>
</dbReference>
<evidence type="ECO:0000259" key="15">
    <source>
        <dbReference type="Pfam" id="PF00294"/>
    </source>
</evidence>
<dbReference type="Pfam" id="PF00294">
    <property type="entry name" value="PfkB"/>
    <property type="match status" value="1"/>
</dbReference>
<reference evidence="16" key="1">
    <citation type="submission" date="2022-01" db="EMBL/GenBank/DDBJ databases">
        <title>Whole genome-based taxonomy of the Shewanellaceae.</title>
        <authorList>
            <person name="Martin-Rodriguez A.J."/>
        </authorList>
    </citation>
    <scope>NUCLEOTIDE SEQUENCE</scope>
    <source>
        <strain evidence="16">DSM 23803</strain>
    </source>
</reference>
<evidence type="ECO:0000256" key="6">
    <source>
        <dbReference type="ARBA" id="ARBA00023277"/>
    </source>
</evidence>
<dbReference type="Proteomes" id="UP001139408">
    <property type="component" value="Unassembled WGS sequence"/>
</dbReference>
<dbReference type="GO" id="GO:0005524">
    <property type="term" value="F:ATP binding"/>
    <property type="evidence" value="ECO:0007669"/>
    <property type="project" value="UniProtKB-KW"/>
</dbReference>
<evidence type="ECO:0000256" key="8">
    <source>
        <dbReference type="ARBA" id="ARBA00044254"/>
    </source>
</evidence>
<dbReference type="EMBL" id="JAKILJ010000022">
    <property type="protein sequence ID" value="MCL1105750.1"/>
    <property type="molecule type" value="Genomic_DNA"/>
</dbReference>